<keyword evidence="3" id="KW-1185">Reference proteome</keyword>
<dbReference type="AlphaFoldDB" id="A0A453HF28"/>
<sequence length="185" mass="21620">MENGFQIWSFNGKQIYKVLKDQFYQVELPSIPRLLFESMHCCIYPSVVMLCPLHDGWYSSNGAQGHRRYLLPRRRRTSQRTSSGTARSTNKRIRTCTTFWTRRSARDGRGFKRCGKHGSPSGSSCTRMRERSGCSLGAGRTATRKKRRNTRRLRRRSWLMSQKKPLPLTWTRSERPLSVRFLSVV</sequence>
<reference evidence="2" key="3">
    <citation type="journal article" date="2017" name="Nature">
        <title>Genome sequence of the progenitor of the wheat D genome Aegilops tauschii.</title>
        <authorList>
            <person name="Luo M.C."/>
            <person name="Gu Y.Q."/>
            <person name="Puiu D."/>
            <person name="Wang H."/>
            <person name="Twardziok S.O."/>
            <person name="Deal K.R."/>
            <person name="Huo N."/>
            <person name="Zhu T."/>
            <person name="Wang L."/>
            <person name="Wang Y."/>
            <person name="McGuire P.E."/>
            <person name="Liu S."/>
            <person name="Long H."/>
            <person name="Ramasamy R.K."/>
            <person name="Rodriguez J.C."/>
            <person name="Van S.L."/>
            <person name="Yuan L."/>
            <person name="Wang Z."/>
            <person name="Xia Z."/>
            <person name="Xiao L."/>
            <person name="Anderson O.D."/>
            <person name="Ouyang S."/>
            <person name="Liang Y."/>
            <person name="Zimin A.V."/>
            <person name="Pertea G."/>
            <person name="Qi P."/>
            <person name="Bennetzen J.L."/>
            <person name="Dai X."/>
            <person name="Dawson M.W."/>
            <person name="Muller H.G."/>
            <person name="Kugler K."/>
            <person name="Rivarola-Duarte L."/>
            <person name="Spannagl M."/>
            <person name="Mayer K.F.X."/>
            <person name="Lu F.H."/>
            <person name="Bevan M.W."/>
            <person name="Leroy P."/>
            <person name="Li P."/>
            <person name="You F.M."/>
            <person name="Sun Q."/>
            <person name="Liu Z."/>
            <person name="Lyons E."/>
            <person name="Wicker T."/>
            <person name="Salzberg S.L."/>
            <person name="Devos K.M."/>
            <person name="Dvorak J."/>
        </authorList>
    </citation>
    <scope>NUCLEOTIDE SEQUENCE [LARGE SCALE GENOMIC DNA]</scope>
    <source>
        <strain evidence="2">cv. AL8/78</strain>
    </source>
</reference>
<organism evidence="2 3">
    <name type="scientific">Aegilops tauschii subsp. strangulata</name>
    <name type="common">Goatgrass</name>
    <dbReference type="NCBI Taxonomy" id="200361"/>
    <lineage>
        <taxon>Eukaryota</taxon>
        <taxon>Viridiplantae</taxon>
        <taxon>Streptophyta</taxon>
        <taxon>Embryophyta</taxon>
        <taxon>Tracheophyta</taxon>
        <taxon>Spermatophyta</taxon>
        <taxon>Magnoliopsida</taxon>
        <taxon>Liliopsida</taxon>
        <taxon>Poales</taxon>
        <taxon>Poaceae</taxon>
        <taxon>BOP clade</taxon>
        <taxon>Pooideae</taxon>
        <taxon>Triticodae</taxon>
        <taxon>Triticeae</taxon>
        <taxon>Triticinae</taxon>
        <taxon>Aegilops</taxon>
    </lineage>
</organism>
<name>A0A453HF28_AEGTS</name>
<dbReference type="Gramene" id="AET4Gv20171000.1">
    <property type="protein sequence ID" value="AET4Gv20171000.1"/>
    <property type="gene ID" value="AET4Gv20171000"/>
</dbReference>
<evidence type="ECO:0000313" key="2">
    <source>
        <dbReference type="EnsemblPlants" id="AET4Gv20171000.1"/>
    </source>
</evidence>
<evidence type="ECO:0000313" key="3">
    <source>
        <dbReference type="Proteomes" id="UP000015105"/>
    </source>
</evidence>
<reference evidence="3" key="1">
    <citation type="journal article" date="2014" name="Science">
        <title>Ancient hybridizations among the ancestral genomes of bread wheat.</title>
        <authorList>
            <consortium name="International Wheat Genome Sequencing Consortium,"/>
            <person name="Marcussen T."/>
            <person name="Sandve S.R."/>
            <person name="Heier L."/>
            <person name="Spannagl M."/>
            <person name="Pfeifer M."/>
            <person name="Jakobsen K.S."/>
            <person name="Wulff B.B."/>
            <person name="Steuernagel B."/>
            <person name="Mayer K.F."/>
            <person name="Olsen O.A."/>
        </authorList>
    </citation>
    <scope>NUCLEOTIDE SEQUENCE [LARGE SCALE GENOMIC DNA]</scope>
    <source>
        <strain evidence="3">cv. AL8/78</strain>
    </source>
</reference>
<feature type="region of interest" description="Disordered" evidence="1">
    <location>
        <begin position="111"/>
        <end position="151"/>
    </location>
</feature>
<reference evidence="2" key="5">
    <citation type="journal article" date="2021" name="G3 (Bethesda)">
        <title>Aegilops tauschii genome assembly Aet v5.0 features greater sequence contiguity and improved annotation.</title>
        <authorList>
            <person name="Wang L."/>
            <person name="Zhu T."/>
            <person name="Rodriguez J.C."/>
            <person name="Deal K.R."/>
            <person name="Dubcovsky J."/>
            <person name="McGuire P.E."/>
            <person name="Lux T."/>
            <person name="Spannagl M."/>
            <person name="Mayer K.F.X."/>
            <person name="Baldrich P."/>
            <person name="Meyers B.C."/>
            <person name="Huo N."/>
            <person name="Gu Y.Q."/>
            <person name="Zhou H."/>
            <person name="Devos K.M."/>
            <person name="Bennetzen J.L."/>
            <person name="Unver T."/>
            <person name="Budak H."/>
            <person name="Gulick P.J."/>
            <person name="Galiba G."/>
            <person name="Kalapos B."/>
            <person name="Nelson D.R."/>
            <person name="Li P."/>
            <person name="You F.M."/>
            <person name="Luo M.C."/>
            <person name="Dvorak J."/>
        </authorList>
    </citation>
    <scope>NUCLEOTIDE SEQUENCE [LARGE SCALE GENOMIC DNA]</scope>
    <source>
        <strain evidence="2">cv. AL8/78</strain>
    </source>
</reference>
<evidence type="ECO:0000256" key="1">
    <source>
        <dbReference type="SAM" id="MobiDB-lite"/>
    </source>
</evidence>
<dbReference type="EnsemblPlants" id="AET4Gv20171000.1">
    <property type="protein sequence ID" value="AET4Gv20171000.1"/>
    <property type="gene ID" value="AET4Gv20171000"/>
</dbReference>
<dbReference type="Proteomes" id="UP000015105">
    <property type="component" value="Chromosome 4D"/>
</dbReference>
<accession>A0A453HF28</accession>
<feature type="compositionally biased region" description="Basic residues" evidence="1">
    <location>
        <begin position="142"/>
        <end position="151"/>
    </location>
</feature>
<reference evidence="3" key="2">
    <citation type="journal article" date="2017" name="Nat. Plants">
        <title>The Aegilops tauschii genome reveals multiple impacts of transposons.</title>
        <authorList>
            <person name="Zhao G."/>
            <person name="Zou C."/>
            <person name="Li K."/>
            <person name="Wang K."/>
            <person name="Li T."/>
            <person name="Gao L."/>
            <person name="Zhang X."/>
            <person name="Wang H."/>
            <person name="Yang Z."/>
            <person name="Liu X."/>
            <person name="Jiang W."/>
            <person name="Mao L."/>
            <person name="Kong X."/>
            <person name="Jiao Y."/>
            <person name="Jia J."/>
        </authorList>
    </citation>
    <scope>NUCLEOTIDE SEQUENCE [LARGE SCALE GENOMIC DNA]</scope>
    <source>
        <strain evidence="3">cv. AL8/78</strain>
    </source>
</reference>
<reference evidence="2" key="4">
    <citation type="submission" date="2019-03" db="UniProtKB">
        <authorList>
            <consortium name="EnsemblPlants"/>
        </authorList>
    </citation>
    <scope>IDENTIFICATION</scope>
</reference>
<proteinExistence type="predicted"/>
<protein>
    <submittedName>
        <fullName evidence="2">Uncharacterized protein</fullName>
    </submittedName>
</protein>